<keyword evidence="1 3" id="KW-0808">Transferase</keyword>
<dbReference type="SUPFAM" id="SSF53756">
    <property type="entry name" value="UDP-Glycosyltransferase/glycogen phosphorylase"/>
    <property type="match status" value="1"/>
</dbReference>
<evidence type="ECO:0000256" key="1">
    <source>
        <dbReference type="ARBA" id="ARBA00022679"/>
    </source>
</evidence>
<dbReference type="EMBL" id="JBBDGL010000003">
    <property type="protein sequence ID" value="MEJ1156003.1"/>
    <property type="molecule type" value="Genomic_DNA"/>
</dbReference>
<organism evidence="3 4">
    <name type="scientific">Microbacterium marmarense</name>
    <dbReference type="NCBI Taxonomy" id="3122051"/>
    <lineage>
        <taxon>Bacteria</taxon>
        <taxon>Bacillati</taxon>
        <taxon>Actinomycetota</taxon>
        <taxon>Actinomycetes</taxon>
        <taxon>Micrococcales</taxon>
        <taxon>Microbacteriaceae</taxon>
        <taxon>Microbacterium</taxon>
    </lineage>
</organism>
<dbReference type="GO" id="GO:0016757">
    <property type="term" value="F:glycosyltransferase activity"/>
    <property type="evidence" value="ECO:0007669"/>
    <property type="project" value="UniProtKB-KW"/>
</dbReference>
<dbReference type="InterPro" id="IPR001296">
    <property type="entry name" value="Glyco_trans_1"/>
</dbReference>
<protein>
    <submittedName>
        <fullName evidence="3">Glycosyltransferase family 4 protein</fullName>
        <ecNumber evidence="3">2.4.-.-</ecNumber>
    </submittedName>
</protein>
<keyword evidence="3" id="KW-0328">Glycosyltransferase</keyword>
<evidence type="ECO:0000259" key="2">
    <source>
        <dbReference type="Pfam" id="PF00534"/>
    </source>
</evidence>
<accession>A0ABU8LVS8</accession>
<keyword evidence="4" id="KW-1185">Reference proteome</keyword>
<dbReference type="PANTHER" id="PTHR12526">
    <property type="entry name" value="GLYCOSYLTRANSFERASE"/>
    <property type="match status" value="1"/>
</dbReference>
<feature type="domain" description="Glycosyl transferase family 1" evidence="2">
    <location>
        <begin position="197"/>
        <end position="346"/>
    </location>
</feature>
<gene>
    <name evidence="3" type="ORF">WDU96_10400</name>
</gene>
<dbReference type="Pfam" id="PF00534">
    <property type="entry name" value="Glycos_transf_1"/>
    <property type="match status" value="1"/>
</dbReference>
<proteinExistence type="predicted"/>
<sequence>MSHSPNRAISATFIHSSNEMYGADRMLLRVLSALRHETSATVWLPDDAPATEHKLSNELASERIEHEEHRLPIIRRANLTLLGAMRLARDTIAMSRVFRQNKPDVVWCATSAALPAALAARFAGVDKIVLHNQEVWRPREASILGLFAIPVDRIVSISDAVHNSLPANARRKSIVIPNSSDDVAQVSLPADIAVTRFLMASRWNGWKGHETLLRAWAMAKEPGVLVIAGSAPQSGTAVNVPELVESLGIGASVEIIGEVADLHDEIRRAHYVVMPSDQPEPFGLVAIEALSEGRPVVASAGGGLGRIIVDGECGHLFPNRDVSALARVLARTSVAESLRMSAAARARYMSNYSREAFEQSLRAEWERLIAE</sequence>
<name>A0ABU8LVS8_9MICO</name>
<reference evidence="3 4" key="1">
    <citation type="submission" date="2024-02" db="EMBL/GenBank/DDBJ databases">
        <authorList>
            <person name="Saticioglu I.B."/>
        </authorList>
    </citation>
    <scope>NUCLEOTIDE SEQUENCE [LARGE SCALE GENOMIC DNA]</scope>
    <source>
        <strain evidence="3 4">Mu-86</strain>
    </source>
</reference>
<dbReference type="EC" id="2.4.-.-" evidence="3"/>
<comment type="caution">
    <text evidence="3">The sequence shown here is derived from an EMBL/GenBank/DDBJ whole genome shotgun (WGS) entry which is preliminary data.</text>
</comment>
<dbReference type="Proteomes" id="UP001368654">
    <property type="component" value="Unassembled WGS sequence"/>
</dbReference>
<dbReference type="Gene3D" id="3.40.50.2000">
    <property type="entry name" value="Glycogen Phosphorylase B"/>
    <property type="match status" value="2"/>
</dbReference>
<evidence type="ECO:0000313" key="3">
    <source>
        <dbReference type="EMBL" id="MEJ1156003.1"/>
    </source>
</evidence>
<dbReference type="PANTHER" id="PTHR12526:SF630">
    <property type="entry name" value="GLYCOSYLTRANSFERASE"/>
    <property type="match status" value="1"/>
</dbReference>
<dbReference type="CDD" id="cd03801">
    <property type="entry name" value="GT4_PimA-like"/>
    <property type="match status" value="1"/>
</dbReference>
<evidence type="ECO:0000313" key="4">
    <source>
        <dbReference type="Proteomes" id="UP001368654"/>
    </source>
</evidence>
<dbReference type="RefSeq" id="WP_337338451.1">
    <property type="nucleotide sequence ID" value="NZ_JBBDGL010000003.1"/>
</dbReference>